<dbReference type="RefSeq" id="XP_014540753.1">
    <property type="nucleotide sequence ID" value="XM_014685267.1"/>
</dbReference>
<evidence type="ECO:0008006" key="3">
    <source>
        <dbReference type="Google" id="ProtNLM"/>
    </source>
</evidence>
<sequence length="168" mass="18827">MPQIIEAEPVFYISLSTLQLETATKFFRAIEFQQNMKWLFPKSTAFRLPGLSHNIALLLIEEDQFSQFVRPGTKVINSNETTEVIFTITKETKEEVDELVKTAAAAGGKADPYTVETSGAQYGIYCRSFADIDGHLWESIANIDGHSMWESTSLQGENAENKGKLKDN</sequence>
<evidence type="ECO:0000313" key="1">
    <source>
        <dbReference type="EMBL" id="QLI73684.1"/>
    </source>
</evidence>
<dbReference type="EMBL" id="CP058937">
    <property type="protein sequence ID" value="QLI73684.1"/>
    <property type="molecule type" value="Genomic_DNA"/>
</dbReference>
<proteinExistence type="predicted"/>
<dbReference type="Gene3D" id="3.10.180.10">
    <property type="entry name" value="2,3-Dihydroxybiphenyl 1,2-Dioxygenase, domain 1"/>
    <property type="match status" value="1"/>
</dbReference>
<dbReference type="Proteomes" id="UP000510686">
    <property type="component" value="Chromosome 6"/>
</dbReference>
<keyword evidence="2" id="KW-1185">Reference proteome</keyword>
<evidence type="ECO:0000313" key="2">
    <source>
        <dbReference type="Proteomes" id="UP000510686"/>
    </source>
</evidence>
<reference evidence="1 2" key="1">
    <citation type="submission" date="2020-07" db="EMBL/GenBank/DDBJ databases">
        <title>Telomere length de novo assembly of all 7 chromosomes of the fungus, Metarhizium brunneum, using a novel assembly pipeline.</title>
        <authorList>
            <person name="Saud z."/>
            <person name="Kortsinoglou A."/>
            <person name="Kouvelis V.N."/>
            <person name="Butt T.M."/>
        </authorList>
    </citation>
    <scope>NUCLEOTIDE SEQUENCE [LARGE SCALE GENOMIC DNA]</scope>
    <source>
        <strain evidence="1 2">4556</strain>
    </source>
</reference>
<dbReference type="KEGG" id="mbrn:26246366"/>
<dbReference type="PANTHER" id="PTHR36503">
    <property type="entry name" value="BLR2520 PROTEIN"/>
    <property type="match status" value="1"/>
</dbReference>
<accession>A0A7D5Z4E9</accession>
<organism evidence="1 2">
    <name type="scientific">Metarhizium brunneum</name>
    <dbReference type="NCBI Taxonomy" id="500148"/>
    <lineage>
        <taxon>Eukaryota</taxon>
        <taxon>Fungi</taxon>
        <taxon>Dikarya</taxon>
        <taxon>Ascomycota</taxon>
        <taxon>Pezizomycotina</taxon>
        <taxon>Sordariomycetes</taxon>
        <taxon>Hypocreomycetidae</taxon>
        <taxon>Hypocreales</taxon>
        <taxon>Clavicipitaceae</taxon>
        <taxon>Metarhizium</taxon>
    </lineage>
</organism>
<protein>
    <recommendedName>
        <fullName evidence="3">VOC domain-containing protein</fullName>
    </recommendedName>
</protein>
<name>A0A7D5Z4E9_9HYPO</name>
<dbReference type="SUPFAM" id="SSF54593">
    <property type="entry name" value="Glyoxalase/Bleomycin resistance protein/Dihydroxybiphenyl dioxygenase"/>
    <property type="match status" value="1"/>
</dbReference>
<dbReference type="OrthoDB" id="4181370at2759"/>
<gene>
    <name evidence="1" type="ORF">G6M90_00g093880</name>
</gene>
<dbReference type="GeneID" id="26246366"/>
<dbReference type="InterPro" id="IPR029068">
    <property type="entry name" value="Glyas_Bleomycin-R_OHBP_Dase"/>
</dbReference>
<dbReference type="PANTHER" id="PTHR36503:SF2">
    <property type="entry name" value="BLR2408 PROTEIN"/>
    <property type="match status" value="1"/>
</dbReference>
<dbReference type="AlphaFoldDB" id="A0A7D5Z4E9"/>